<evidence type="ECO:0000256" key="4">
    <source>
        <dbReference type="ARBA" id="ARBA00019665"/>
    </source>
</evidence>
<dbReference type="GO" id="GO:0016036">
    <property type="term" value="P:cellular response to phosphate starvation"/>
    <property type="evidence" value="ECO:0007669"/>
    <property type="project" value="TreeGrafter"/>
</dbReference>
<evidence type="ECO:0000256" key="14">
    <source>
        <dbReference type="ARBA" id="ARBA00022989"/>
    </source>
</evidence>
<dbReference type="InterPro" id="IPR036097">
    <property type="entry name" value="HisK_dim/P_sf"/>
</dbReference>
<reference evidence="21 23" key="3">
    <citation type="submission" date="2019-07" db="EMBL/GenBank/DDBJ databases">
        <title>Active sludge and wastewater microbial communities from Klosterneuburg, Austria.</title>
        <authorList>
            <person name="Wagner M."/>
        </authorList>
    </citation>
    <scope>NUCLEOTIDE SEQUENCE [LARGE SCALE GENOMIC DNA]</scope>
    <source>
        <strain evidence="21 23">Nm2</strain>
    </source>
</reference>
<reference evidence="20 22" key="2">
    <citation type="journal article" date="2016" name="Genome Announc.">
        <title>Genome Sequence of Nitrosomonas communis Strain Nm2, a Mesophilic Ammonia-Oxidizing Bacterium Isolated from Mediterranean Soil.</title>
        <authorList>
            <person name="Kozlowski J.A."/>
            <person name="Kits K.D."/>
            <person name="Stein L.Y."/>
        </authorList>
    </citation>
    <scope>NUCLEOTIDE SEQUENCE [LARGE SCALE GENOMIC DNA]</scope>
    <source>
        <strain evidence="20 22">Nm2</strain>
    </source>
</reference>
<evidence type="ECO:0000256" key="15">
    <source>
        <dbReference type="ARBA" id="ARBA00023012"/>
    </source>
</evidence>
<sequence>MFDLWRRFAAIILLIVVTVIIWGVVDAVTALALFSLVLLGLTIYHTYYLALLDLWFQRFNHSAFDPFTIPNVPKSFGVWGDVFIRLARFIRRYYRSRQSLSKALERLQRATSAMPEGIVILDEADRIEWCNPSAEQHLGLDLRLDIGQHVTHLVRQVQFVAYLTSGDYSKPLIIKQSRYEELVLLLQLVPYGDREKLLISRDITRFEKMEIMRRDFIANVSHELRTPLTVIGGFLETLLYEDIKDSEMEKRALILMNDQAKRMQHLVEDLLTLSKLENAQNILHEEEINIAELLQSLYQEAQSLSAGRHHIHLKLVSDAHLLGSVDELRSAFSNLISNAVRYTPDGGNISLSWTEEQGQGLFYVQDSGIGIGPEHIPRLAERFYRVDRSRSRETGGTGLGLAIVKHVLNRHQAHMEIISEIEKGSIFKVWFPAKRLIKNKGSHLTIHDTHAMPSNKTIPPLI</sequence>
<name>A0A0F7KE54_9PROT</name>
<protein>
    <recommendedName>
        <fullName evidence="4">Phosphate regulon sensor protein PhoR</fullName>
        <ecNumber evidence="3">2.7.13.3</ecNumber>
    </recommendedName>
</protein>
<keyword evidence="16 18" id="KW-0472">Membrane</keyword>
<keyword evidence="8" id="KW-0592">Phosphate transport</keyword>
<dbReference type="AlphaFoldDB" id="A0A0F7KE54"/>
<comment type="subcellular location">
    <subcellularLocation>
        <location evidence="2">Cell inner membrane</location>
        <topology evidence="2">Multi-pass membrane protein</topology>
    </subcellularLocation>
</comment>
<dbReference type="PANTHER" id="PTHR45453">
    <property type="entry name" value="PHOSPHATE REGULON SENSOR PROTEIN PHOR"/>
    <property type="match status" value="1"/>
</dbReference>
<dbReference type="InterPro" id="IPR004358">
    <property type="entry name" value="Sig_transdc_His_kin-like_C"/>
</dbReference>
<dbReference type="GO" id="GO:0004721">
    <property type="term" value="F:phosphoprotein phosphatase activity"/>
    <property type="evidence" value="ECO:0007669"/>
    <property type="project" value="InterPro"/>
</dbReference>
<dbReference type="PANTHER" id="PTHR45453:SF1">
    <property type="entry name" value="PHOSPHATE REGULON SENSOR PROTEIN PHOR"/>
    <property type="match status" value="1"/>
</dbReference>
<dbReference type="PRINTS" id="PR00344">
    <property type="entry name" value="BCTRLSENSOR"/>
</dbReference>
<keyword evidence="6" id="KW-1003">Cell membrane</keyword>
<dbReference type="SMART" id="SM00388">
    <property type="entry name" value="HisKA"/>
    <property type="match status" value="1"/>
</dbReference>
<evidence type="ECO:0000256" key="11">
    <source>
        <dbReference type="ARBA" id="ARBA00022741"/>
    </source>
</evidence>
<dbReference type="GO" id="GO:0005886">
    <property type="term" value="C:plasma membrane"/>
    <property type="evidence" value="ECO:0007669"/>
    <property type="project" value="UniProtKB-SubCell"/>
</dbReference>
<gene>
    <name evidence="20" type="ORF">AAW31_03565</name>
    <name evidence="21" type="ORF">BCL69_1001122</name>
</gene>
<dbReference type="Pfam" id="PF11808">
    <property type="entry name" value="PhoR"/>
    <property type="match status" value="1"/>
</dbReference>
<dbReference type="SMART" id="SM00091">
    <property type="entry name" value="PAS"/>
    <property type="match status" value="1"/>
</dbReference>
<keyword evidence="13" id="KW-0067">ATP-binding</keyword>
<dbReference type="SMART" id="SM00387">
    <property type="entry name" value="HATPase_c"/>
    <property type="match status" value="1"/>
</dbReference>
<keyword evidence="12 20" id="KW-0418">Kinase</keyword>
<evidence type="ECO:0000256" key="17">
    <source>
        <dbReference type="ARBA" id="ARBA00025207"/>
    </source>
</evidence>
<dbReference type="InterPro" id="IPR036890">
    <property type="entry name" value="HATPase_C_sf"/>
</dbReference>
<dbReference type="PATRIC" id="fig|44574.3.peg.857"/>
<dbReference type="Gene3D" id="1.10.287.130">
    <property type="match status" value="1"/>
</dbReference>
<dbReference type="SUPFAM" id="SSF55785">
    <property type="entry name" value="PYP-like sensor domain (PAS domain)"/>
    <property type="match status" value="1"/>
</dbReference>
<dbReference type="InterPro" id="IPR021766">
    <property type="entry name" value="PhoR_N"/>
</dbReference>
<dbReference type="InterPro" id="IPR005467">
    <property type="entry name" value="His_kinase_dom"/>
</dbReference>
<dbReference type="Pfam" id="PF02518">
    <property type="entry name" value="HATPase_c"/>
    <property type="match status" value="1"/>
</dbReference>
<dbReference type="GO" id="GO:0005524">
    <property type="term" value="F:ATP binding"/>
    <property type="evidence" value="ECO:0007669"/>
    <property type="project" value="UniProtKB-KW"/>
</dbReference>
<dbReference type="GO" id="GO:0000155">
    <property type="term" value="F:phosphorelay sensor kinase activity"/>
    <property type="evidence" value="ECO:0007669"/>
    <property type="project" value="InterPro"/>
</dbReference>
<dbReference type="SUPFAM" id="SSF55874">
    <property type="entry name" value="ATPase domain of HSP90 chaperone/DNA topoisomerase II/histidine kinase"/>
    <property type="match status" value="1"/>
</dbReference>
<evidence type="ECO:0000256" key="3">
    <source>
        <dbReference type="ARBA" id="ARBA00012438"/>
    </source>
</evidence>
<evidence type="ECO:0000256" key="5">
    <source>
        <dbReference type="ARBA" id="ARBA00022448"/>
    </source>
</evidence>
<dbReference type="Gene3D" id="3.30.450.20">
    <property type="entry name" value="PAS domain"/>
    <property type="match status" value="1"/>
</dbReference>
<comment type="function">
    <text evidence="17">Member of the two-component regulatory system PhoR/PhoB involved in the phosphate regulon genes expression. PhoR may function as a membrane-associated protein kinase that phosphorylates PhoB in response to environmental signals.</text>
</comment>
<dbReference type="InterPro" id="IPR000014">
    <property type="entry name" value="PAS"/>
</dbReference>
<dbReference type="PROSITE" id="PS50109">
    <property type="entry name" value="HIS_KIN"/>
    <property type="match status" value="1"/>
</dbReference>
<keyword evidence="7" id="KW-0597">Phosphoprotein</keyword>
<comment type="catalytic activity">
    <reaction evidence="1">
        <text>ATP + protein L-histidine = ADP + protein N-phospho-L-histidine.</text>
        <dbReference type="EC" id="2.7.13.3"/>
    </reaction>
</comment>
<evidence type="ECO:0000313" key="23">
    <source>
        <dbReference type="Proteomes" id="UP000324176"/>
    </source>
</evidence>
<keyword evidence="5" id="KW-0813">Transport</keyword>
<evidence type="ECO:0000256" key="12">
    <source>
        <dbReference type="ARBA" id="ARBA00022777"/>
    </source>
</evidence>
<dbReference type="InterPro" id="IPR003661">
    <property type="entry name" value="HisK_dim/P_dom"/>
</dbReference>
<dbReference type="FunFam" id="1.10.287.130:FF:000001">
    <property type="entry name" value="Two-component sensor histidine kinase"/>
    <property type="match status" value="1"/>
</dbReference>
<evidence type="ECO:0000256" key="2">
    <source>
        <dbReference type="ARBA" id="ARBA00004429"/>
    </source>
</evidence>
<dbReference type="InterPro" id="IPR035965">
    <property type="entry name" value="PAS-like_dom_sf"/>
</dbReference>
<evidence type="ECO:0000259" key="19">
    <source>
        <dbReference type="PROSITE" id="PS50109"/>
    </source>
</evidence>
<reference evidence="22" key="1">
    <citation type="submission" date="2015-05" db="EMBL/GenBank/DDBJ databases">
        <title>Draft genome of Nitrosomonas communis strain Nm2.</title>
        <authorList>
            <person name="Kozlowski J.A."/>
            <person name="Kits K.D."/>
            <person name="Stein L.Y."/>
        </authorList>
    </citation>
    <scope>NUCLEOTIDE SEQUENCE [LARGE SCALE GENOMIC DNA]</scope>
    <source>
        <strain evidence="22">Nm2</strain>
    </source>
</reference>
<dbReference type="RefSeq" id="WP_046849188.1">
    <property type="nucleotide sequence ID" value="NZ_CP011451.1"/>
</dbReference>
<dbReference type="CDD" id="cd00082">
    <property type="entry name" value="HisKA"/>
    <property type="match status" value="1"/>
</dbReference>
<evidence type="ECO:0000256" key="6">
    <source>
        <dbReference type="ARBA" id="ARBA00022475"/>
    </source>
</evidence>
<evidence type="ECO:0000313" key="21">
    <source>
        <dbReference type="EMBL" id="TYP94590.1"/>
    </source>
</evidence>
<feature type="transmembrane region" description="Helical" evidence="18">
    <location>
        <begin position="7"/>
        <end position="25"/>
    </location>
</feature>
<feature type="domain" description="Histidine kinase" evidence="19">
    <location>
        <begin position="219"/>
        <end position="435"/>
    </location>
</feature>
<dbReference type="Gene3D" id="3.30.565.10">
    <property type="entry name" value="Histidine kinase-like ATPase, C-terminal domain"/>
    <property type="match status" value="1"/>
</dbReference>
<evidence type="ECO:0000256" key="9">
    <source>
        <dbReference type="ARBA" id="ARBA00022679"/>
    </source>
</evidence>
<dbReference type="OrthoDB" id="9813151at2"/>
<keyword evidence="9" id="KW-0808">Transferase</keyword>
<dbReference type="Pfam" id="PF13188">
    <property type="entry name" value="PAS_8"/>
    <property type="match status" value="1"/>
</dbReference>
<dbReference type="GO" id="GO:0006817">
    <property type="term" value="P:phosphate ion transport"/>
    <property type="evidence" value="ECO:0007669"/>
    <property type="project" value="UniProtKB-KW"/>
</dbReference>
<dbReference type="NCBIfam" id="TIGR02966">
    <property type="entry name" value="phoR_proteo"/>
    <property type="match status" value="1"/>
</dbReference>
<evidence type="ECO:0000313" key="20">
    <source>
        <dbReference type="EMBL" id="AKH37094.1"/>
    </source>
</evidence>
<dbReference type="InterPro" id="IPR050351">
    <property type="entry name" value="BphY/WalK/GraS-like"/>
</dbReference>
<dbReference type="Pfam" id="PF00512">
    <property type="entry name" value="HisKA"/>
    <property type="match status" value="1"/>
</dbReference>
<evidence type="ECO:0000256" key="18">
    <source>
        <dbReference type="SAM" id="Phobius"/>
    </source>
</evidence>
<evidence type="ECO:0000256" key="8">
    <source>
        <dbReference type="ARBA" id="ARBA00022592"/>
    </source>
</evidence>
<evidence type="ECO:0000256" key="7">
    <source>
        <dbReference type="ARBA" id="ARBA00022553"/>
    </source>
</evidence>
<dbReference type="CDD" id="cd00130">
    <property type="entry name" value="PAS"/>
    <property type="match status" value="1"/>
</dbReference>
<evidence type="ECO:0000256" key="13">
    <source>
        <dbReference type="ARBA" id="ARBA00022840"/>
    </source>
</evidence>
<organism evidence="20 22">
    <name type="scientific">Nitrosomonas communis</name>
    <dbReference type="NCBI Taxonomy" id="44574"/>
    <lineage>
        <taxon>Bacteria</taxon>
        <taxon>Pseudomonadati</taxon>
        <taxon>Pseudomonadota</taxon>
        <taxon>Betaproteobacteria</taxon>
        <taxon>Nitrosomonadales</taxon>
        <taxon>Nitrosomonadaceae</taxon>
        <taxon>Nitrosomonas</taxon>
    </lineage>
</organism>
<keyword evidence="15" id="KW-0902">Two-component regulatory system</keyword>
<keyword evidence="11" id="KW-0547">Nucleotide-binding</keyword>
<dbReference type="InterPro" id="IPR003594">
    <property type="entry name" value="HATPase_dom"/>
</dbReference>
<feature type="transmembrane region" description="Helical" evidence="18">
    <location>
        <begin position="31"/>
        <end position="52"/>
    </location>
</feature>
<dbReference type="Proteomes" id="UP000034156">
    <property type="component" value="Chromosome"/>
</dbReference>
<keyword evidence="14 18" id="KW-1133">Transmembrane helix</keyword>
<evidence type="ECO:0000256" key="1">
    <source>
        <dbReference type="ARBA" id="ARBA00000085"/>
    </source>
</evidence>
<evidence type="ECO:0000256" key="16">
    <source>
        <dbReference type="ARBA" id="ARBA00023136"/>
    </source>
</evidence>
<accession>A0A0F7KE54</accession>
<keyword evidence="22" id="KW-1185">Reference proteome</keyword>
<dbReference type="EMBL" id="CP011451">
    <property type="protein sequence ID" value="AKH37094.1"/>
    <property type="molecule type" value="Genomic_DNA"/>
</dbReference>
<dbReference type="Proteomes" id="UP000324176">
    <property type="component" value="Unassembled WGS sequence"/>
</dbReference>
<dbReference type="KEGG" id="nco:AAW31_03565"/>
<dbReference type="FunFam" id="3.30.565.10:FF:000006">
    <property type="entry name" value="Sensor histidine kinase WalK"/>
    <property type="match status" value="1"/>
</dbReference>
<dbReference type="InterPro" id="IPR014310">
    <property type="entry name" value="Sig_transdc_His_kinase_PhoR"/>
</dbReference>
<dbReference type="EMBL" id="VNHT01000001">
    <property type="protein sequence ID" value="TYP94590.1"/>
    <property type="molecule type" value="Genomic_DNA"/>
</dbReference>
<dbReference type="SUPFAM" id="SSF47384">
    <property type="entry name" value="Homodimeric domain of signal transducing histidine kinase"/>
    <property type="match status" value="1"/>
</dbReference>
<keyword evidence="10 18" id="KW-0812">Transmembrane</keyword>
<evidence type="ECO:0000313" key="22">
    <source>
        <dbReference type="Proteomes" id="UP000034156"/>
    </source>
</evidence>
<proteinExistence type="predicted"/>
<evidence type="ECO:0000256" key="10">
    <source>
        <dbReference type="ARBA" id="ARBA00022692"/>
    </source>
</evidence>
<dbReference type="EC" id="2.7.13.3" evidence="3"/>